<sequence>MALSPPPRLVFRLVPLTYQHLLPLLPNQEESGPGRLWCTRQPGLPHQDISLTPSSASEWPLCDI</sequence>
<protein>
    <submittedName>
        <fullName evidence="1">RCG46085</fullName>
    </submittedName>
</protein>
<dbReference type="Proteomes" id="UP000234681">
    <property type="component" value="Chromosome 13"/>
</dbReference>
<evidence type="ECO:0000313" key="2">
    <source>
        <dbReference type="Proteomes" id="UP000234681"/>
    </source>
</evidence>
<proteinExistence type="predicted"/>
<dbReference type="EMBL" id="CH473958">
    <property type="protein sequence ID" value="EDM09746.1"/>
    <property type="molecule type" value="Genomic_DNA"/>
</dbReference>
<organism evidence="1 2">
    <name type="scientific">Rattus norvegicus</name>
    <name type="common">Rat</name>
    <dbReference type="NCBI Taxonomy" id="10116"/>
    <lineage>
        <taxon>Eukaryota</taxon>
        <taxon>Metazoa</taxon>
        <taxon>Chordata</taxon>
        <taxon>Craniata</taxon>
        <taxon>Vertebrata</taxon>
        <taxon>Euteleostomi</taxon>
        <taxon>Mammalia</taxon>
        <taxon>Eutheria</taxon>
        <taxon>Euarchontoglires</taxon>
        <taxon>Glires</taxon>
        <taxon>Rodentia</taxon>
        <taxon>Myomorpha</taxon>
        <taxon>Muroidea</taxon>
        <taxon>Muridae</taxon>
        <taxon>Murinae</taxon>
        <taxon>Rattus</taxon>
    </lineage>
</organism>
<name>A6ICA1_RAT</name>
<evidence type="ECO:0000313" key="1">
    <source>
        <dbReference type="EMBL" id="EDM09746.1"/>
    </source>
</evidence>
<gene>
    <name evidence="1" type="ORF">rCG_46085</name>
</gene>
<dbReference type="AlphaFoldDB" id="A6ICA1"/>
<accession>A6ICA1</accession>
<reference evidence="1 2" key="1">
    <citation type="submission" date="2005-09" db="EMBL/GenBank/DDBJ databases">
        <authorList>
            <person name="Mural R.J."/>
            <person name="Li P.W."/>
            <person name="Adams M.D."/>
            <person name="Amanatides P.G."/>
            <person name="Baden-Tillson H."/>
            <person name="Barnstead M."/>
            <person name="Chin S.H."/>
            <person name="Dew I."/>
            <person name="Evans C.A."/>
            <person name="Ferriera S."/>
            <person name="Flanigan M."/>
            <person name="Fosler C."/>
            <person name="Glodek A."/>
            <person name="Gu Z."/>
            <person name="Holt R.A."/>
            <person name="Jennings D."/>
            <person name="Kraft C.L."/>
            <person name="Lu F."/>
            <person name="Nguyen T."/>
            <person name="Nusskern D.R."/>
            <person name="Pfannkoch C.M."/>
            <person name="Sitter C."/>
            <person name="Sutton G.G."/>
            <person name="Venter J.C."/>
            <person name="Wang Z."/>
            <person name="Woodage T."/>
            <person name="Zheng X.H."/>
            <person name="Zhong F."/>
        </authorList>
    </citation>
    <scope>NUCLEOTIDE SEQUENCE [LARGE SCALE GENOMIC DNA]</scope>
    <source>
        <strain>BN</strain>
        <strain evidence="2">Sprague-Dawley</strain>
    </source>
</reference>